<gene>
    <name evidence="3" type="ORF">D8787_04785</name>
</gene>
<evidence type="ECO:0000256" key="1">
    <source>
        <dbReference type="SAM" id="Phobius"/>
    </source>
</evidence>
<proteinExistence type="predicted"/>
<feature type="transmembrane region" description="Helical" evidence="1">
    <location>
        <begin position="52"/>
        <end position="71"/>
    </location>
</feature>
<evidence type="ECO:0000259" key="2">
    <source>
        <dbReference type="Pfam" id="PF18160"/>
    </source>
</evidence>
<evidence type="ECO:0000313" key="3">
    <source>
        <dbReference type="EMBL" id="RSK05331.1"/>
    </source>
</evidence>
<comment type="caution">
    <text evidence="3">The sequence shown here is derived from an EMBL/GenBank/DDBJ whole genome shotgun (WGS) entry which is preliminary data.</text>
</comment>
<accession>A0A428I382</accession>
<evidence type="ECO:0000313" key="4">
    <source>
        <dbReference type="Proteomes" id="UP000277819"/>
    </source>
</evidence>
<dbReference type="RefSeq" id="WP_125421429.1">
    <property type="nucleotide sequence ID" value="NZ_RJPX01000013.1"/>
</dbReference>
<feature type="transmembrane region" description="Helical" evidence="1">
    <location>
        <begin position="77"/>
        <end position="96"/>
    </location>
</feature>
<dbReference type="AlphaFoldDB" id="A0A428I382"/>
<feature type="transmembrane region" description="Helical" evidence="1">
    <location>
        <begin position="179"/>
        <end position="198"/>
    </location>
</feature>
<keyword evidence="1" id="KW-1133">Transmembrane helix</keyword>
<dbReference type="EMBL" id="RJPX01000013">
    <property type="protein sequence ID" value="RSK05331.1"/>
    <property type="molecule type" value="Genomic_DNA"/>
</dbReference>
<keyword evidence="1" id="KW-0812">Transmembrane</keyword>
<dbReference type="Proteomes" id="UP000277819">
    <property type="component" value="Unassembled WGS sequence"/>
</dbReference>
<organism evidence="3 4">
    <name type="scientific">Streptococcus mitis</name>
    <dbReference type="NCBI Taxonomy" id="28037"/>
    <lineage>
        <taxon>Bacteria</taxon>
        <taxon>Bacillati</taxon>
        <taxon>Bacillota</taxon>
        <taxon>Bacilli</taxon>
        <taxon>Lactobacillales</taxon>
        <taxon>Streptococcaceae</taxon>
        <taxon>Streptococcus</taxon>
        <taxon>Streptococcus mitis group</taxon>
    </lineage>
</organism>
<dbReference type="Pfam" id="PF18160">
    <property type="entry name" value="SLATT_5"/>
    <property type="match status" value="1"/>
</dbReference>
<name>A0A428I382_STRMT</name>
<feature type="domain" description="SMODS and SLOG-associating 2TM effector" evidence="2">
    <location>
        <begin position="22"/>
        <end position="197"/>
    </location>
</feature>
<reference evidence="3 4" key="1">
    <citation type="submission" date="2018-11" db="EMBL/GenBank/DDBJ databases">
        <title>Species Designations Belie Phenotypic and Genotypic Heterogeneity in Oral Streptococci.</title>
        <authorList>
            <person name="Velsko I."/>
        </authorList>
    </citation>
    <scope>NUCLEOTIDE SEQUENCE [LARGE SCALE GENOMIC DNA]</scope>
    <source>
        <strain evidence="3 4">BCC17</strain>
    </source>
</reference>
<sequence>MSFNKNVKNSKNSNFEKLDEMIQDEIRKLKIVRRARILASERLGGYASKWDMYLLLMAILSSALLVISLIVPNEGLIKKVVSGCFSMYTVIIQYYVSTLNYRERALKFHYHHIEINKLKESLQWLSLQGYNFKKKNAKFKVIVEKYNLILQQQENHSEYDYHRAKCKEIRQLDFSMDNIFVNIQPIVIILFILSYLFLGGICNEITI</sequence>
<dbReference type="InterPro" id="IPR041115">
    <property type="entry name" value="SLATT_5"/>
</dbReference>
<protein>
    <recommendedName>
        <fullName evidence="2">SMODS and SLOG-associating 2TM effector domain-containing protein</fullName>
    </recommendedName>
</protein>
<dbReference type="NCBIfam" id="NF033631">
    <property type="entry name" value="SLATT_5"/>
    <property type="match status" value="1"/>
</dbReference>
<keyword evidence="1" id="KW-0472">Membrane</keyword>